<proteinExistence type="inferred from homology"/>
<evidence type="ECO:0000256" key="1">
    <source>
        <dbReference type="ARBA" id="ARBA00006499"/>
    </source>
</evidence>
<dbReference type="Gene3D" id="3.40.50.1820">
    <property type="entry name" value="alpha/beta hydrolase"/>
    <property type="match status" value="1"/>
</dbReference>
<evidence type="ECO:0000256" key="2">
    <source>
        <dbReference type="ARBA" id="ARBA00022801"/>
    </source>
</evidence>
<dbReference type="PANTHER" id="PTHR10655">
    <property type="entry name" value="LYSOPHOSPHOLIPASE-RELATED"/>
    <property type="match status" value="1"/>
</dbReference>
<evidence type="ECO:0000313" key="4">
    <source>
        <dbReference type="EMBL" id="MEX8193142.1"/>
    </source>
</evidence>
<accession>A0ABV3ZU59</accession>
<dbReference type="InterPro" id="IPR050565">
    <property type="entry name" value="LYPA1-2/EST-like"/>
</dbReference>
<dbReference type="Proteomes" id="UP001561046">
    <property type="component" value="Unassembled WGS sequence"/>
</dbReference>
<comment type="similarity">
    <text evidence="1">Belongs to the AB hydrolase superfamily. AB hydrolase 2 family.</text>
</comment>
<dbReference type="SUPFAM" id="SSF53474">
    <property type="entry name" value="alpha/beta-Hydrolases"/>
    <property type="match status" value="1"/>
</dbReference>
<gene>
    <name evidence="4" type="ORF">AB6724_09825</name>
</gene>
<dbReference type="GO" id="GO:0016787">
    <property type="term" value="F:hydrolase activity"/>
    <property type="evidence" value="ECO:0007669"/>
    <property type="project" value="UniProtKB-KW"/>
</dbReference>
<sequence>MISLPLTFLARPARPAAGQEAWLLVLMHGVGSNEQDLFGLAPHVPPQFHVLSLRAPFTMGHGAYAWFQFTVEADGTRHINVPQEEQARALVQQSVASAARQLGIPAERVVLGGFSQGGIMSLSQLLTQPQSLRAALVWHSRLLPEIAALHAPASAFAGKAAWISHGTYDNVIPLTSAHAVRDRLRALPLQLTYHEYPGAHEIRPEELRASMRWLEDLTLPAADGTYQ</sequence>
<name>A0ABV3ZU59_9BURK</name>
<organism evidence="4 5">
    <name type="scientific">Comamonas guangdongensis</name>
    <dbReference type="NCBI Taxonomy" id="510515"/>
    <lineage>
        <taxon>Bacteria</taxon>
        <taxon>Pseudomonadati</taxon>
        <taxon>Pseudomonadota</taxon>
        <taxon>Betaproteobacteria</taxon>
        <taxon>Burkholderiales</taxon>
        <taxon>Comamonadaceae</taxon>
        <taxon>Comamonas</taxon>
    </lineage>
</organism>
<evidence type="ECO:0000259" key="3">
    <source>
        <dbReference type="Pfam" id="PF02230"/>
    </source>
</evidence>
<reference evidence="4 5" key="1">
    <citation type="journal article" date="2013" name="Int. J. Syst. Evol. Microbiol.">
        <title>Comamonas guangdongensis sp. nov., isolated from subterranean forest sediment, and emended description of the genus Comamonas.</title>
        <authorList>
            <person name="Zhang J."/>
            <person name="Wang Y."/>
            <person name="Zhou S."/>
            <person name="Wu C."/>
            <person name="He J."/>
            <person name="Li F."/>
        </authorList>
    </citation>
    <scope>NUCLEOTIDE SEQUENCE [LARGE SCALE GENOMIC DNA]</scope>
    <source>
        <strain evidence="4 5">CCTCC AB2011133</strain>
    </source>
</reference>
<dbReference type="RefSeq" id="WP_369338342.1">
    <property type="nucleotide sequence ID" value="NZ_JBFYGN010000009.1"/>
</dbReference>
<comment type="caution">
    <text evidence="4">The sequence shown here is derived from an EMBL/GenBank/DDBJ whole genome shotgun (WGS) entry which is preliminary data.</text>
</comment>
<dbReference type="InterPro" id="IPR003140">
    <property type="entry name" value="PLipase/COase/thioEstase"/>
</dbReference>
<evidence type="ECO:0000313" key="5">
    <source>
        <dbReference type="Proteomes" id="UP001561046"/>
    </source>
</evidence>
<protein>
    <submittedName>
        <fullName evidence="4">Alpha/beta hydrolase</fullName>
    </submittedName>
</protein>
<dbReference type="InterPro" id="IPR029058">
    <property type="entry name" value="AB_hydrolase_fold"/>
</dbReference>
<dbReference type="EMBL" id="JBFYGN010000009">
    <property type="protein sequence ID" value="MEX8193142.1"/>
    <property type="molecule type" value="Genomic_DNA"/>
</dbReference>
<feature type="domain" description="Phospholipase/carboxylesterase/thioesterase" evidence="3">
    <location>
        <begin position="19"/>
        <end position="214"/>
    </location>
</feature>
<dbReference type="PANTHER" id="PTHR10655:SF17">
    <property type="entry name" value="LYSOPHOSPHOLIPASE-LIKE PROTEIN 1"/>
    <property type="match status" value="1"/>
</dbReference>
<dbReference type="Pfam" id="PF02230">
    <property type="entry name" value="Abhydrolase_2"/>
    <property type="match status" value="1"/>
</dbReference>
<keyword evidence="2 4" id="KW-0378">Hydrolase</keyword>
<keyword evidence="5" id="KW-1185">Reference proteome</keyword>